<feature type="transmembrane region" description="Helical" evidence="13">
    <location>
        <begin position="277"/>
        <end position="298"/>
    </location>
</feature>
<feature type="domain" description="RING-type" evidence="14">
    <location>
        <begin position="339"/>
        <end position="379"/>
    </location>
</feature>
<evidence type="ECO:0000256" key="5">
    <source>
        <dbReference type="ARBA" id="ARBA00022692"/>
    </source>
</evidence>
<keyword evidence="11 13" id="KW-0472">Membrane</keyword>
<comment type="subcellular location">
    <subcellularLocation>
        <location evidence="2">Membrane</location>
        <topology evidence="2">Multi-pass membrane protein</topology>
    </subcellularLocation>
</comment>
<dbReference type="Pfam" id="PF12483">
    <property type="entry name" value="GIDE"/>
    <property type="match status" value="1"/>
</dbReference>
<evidence type="ECO:0000256" key="8">
    <source>
        <dbReference type="ARBA" id="ARBA00022786"/>
    </source>
</evidence>
<evidence type="ECO:0000256" key="11">
    <source>
        <dbReference type="ARBA" id="ARBA00023136"/>
    </source>
</evidence>
<evidence type="ECO:0000256" key="7">
    <source>
        <dbReference type="ARBA" id="ARBA00022771"/>
    </source>
</evidence>
<sequence length="391" mass="43814">MASYEQEISQAITRIALAGDGAVLGFGLAVLAIRTWLKFRSNSKALVKIQETFVSHISDLRSLLPREGDEEGNRTCGREAAEPFVVVRGIVRPEVSVEGGERSPGDGVIVTPNSGDEAVVFQKTQTCLYNEWRGLFRWSADWRALFGGSLKEQVSTSIRKVPFVLTETDELKNLSHVHINLDDSKHPLPLTIVYQNLNPVQASPYTVFQAIFGRGYPVGLLDEEKILPPGKEITAIGHLCITHDGHPCIKSCKWIPCFLSDLTKDQLVQEIATGRTVLFWSGIVLSTAAIGVLSYAAFRNWQKWKEWRQQRQLLHSREEPNMSVVPDEESEEVPDGQLCVVCLMRRRRSAFIPCGHHVCCSRCARLVERESNPKCPVCRQDVRNSVTIYDS</sequence>
<dbReference type="GO" id="GO:0016567">
    <property type="term" value="P:protein ubiquitination"/>
    <property type="evidence" value="ECO:0007669"/>
    <property type="project" value="InterPro"/>
</dbReference>
<dbReference type="InterPro" id="IPR022170">
    <property type="entry name" value="MUL1-like"/>
</dbReference>
<dbReference type="EMBL" id="GCKF01010317">
    <property type="protein sequence ID" value="JAG99053.1"/>
    <property type="molecule type" value="Transcribed_RNA"/>
</dbReference>
<dbReference type="Pfam" id="PF13920">
    <property type="entry name" value="zf-C3HC4_3"/>
    <property type="match status" value="1"/>
</dbReference>
<evidence type="ECO:0000256" key="10">
    <source>
        <dbReference type="ARBA" id="ARBA00022989"/>
    </source>
</evidence>
<organism evidence="15">
    <name type="scientific">Araucaria cunninghamii</name>
    <name type="common">Hoop pine</name>
    <name type="synonym">Moreton Bay pine</name>
    <dbReference type="NCBI Taxonomy" id="56994"/>
    <lineage>
        <taxon>Eukaryota</taxon>
        <taxon>Viridiplantae</taxon>
        <taxon>Streptophyta</taxon>
        <taxon>Embryophyta</taxon>
        <taxon>Tracheophyta</taxon>
        <taxon>Spermatophyta</taxon>
        <taxon>Pinopsida</taxon>
        <taxon>Pinidae</taxon>
        <taxon>Conifers II</taxon>
        <taxon>Araucariales</taxon>
        <taxon>Araucariaceae</taxon>
        <taxon>Araucaria</taxon>
    </lineage>
</organism>
<keyword evidence="10 13" id="KW-1133">Transmembrane helix</keyword>
<keyword evidence="6" id="KW-0479">Metal-binding</keyword>
<keyword evidence="4" id="KW-0808">Transferase</keyword>
<dbReference type="AlphaFoldDB" id="A0A0D6R9I7"/>
<feature type="transmembrane region" description="Helical" evidence="13">
    <location>
        <begin position="12"/>
        <end position="37"/>
    </location>
</feature>
<dbReference type="InterPro" id="IPR013083">
    <property type="entry name" value="Znf_RING/FYVE/PHD"/>
</dbReference>
<evidence type="ECO:0000259" key="14">
    <source>
        <dbReference type="PROSITE" id="PS50089"/>
    </source>
</evidence>
<dbReference type="GO" id="GO:0008270">
    <property type="term" value="F:zinc ion binding"/>
    <property type="evidence" value="ECO:0007669"/>
    <property type="project" value="UniProtKB-KW"/>
</dbReference>
<evidence type="ECO:0000256" key="6">
    <source>
        <dbReference type="ARBA" id="ARBA00022723"/>
    </source>
</evidence>
<dbReference type="CDD" id="cd23145">
    <property type="entry name" value="RING-HC_SPL2-like"/>
    <property type="match status" value="1"/>
</dbReference>
<dbReference type="PANTHER" id="PTHR47355">
    <property type="entry name" value="E3 UBIQUITIN-PROTEIN LIGASE SPL2"/>
    <property type="match status" value="1"/>
</dbReference>
<evidence type="ECO:0000256" key="9">
    <source>
        <dbReference type="ARBA" id="ARBA00022833"/>
    </source>
</evidence>
<evidence type="ECO:0000256" key="4">
    <source>
        <dbReference type="ARBA" id="ARBA00022679"/>
    </source>
</evidence>
<keyword evidence="8" id="KW-0833">Ubl conjugation pathway</keyword>
<dbReference type="PROSITE" id="PS50089">
    <property type="entry name" value="ZF_RING_2"/>
    <property type="match status" value="1"/>
</dbReference>
<keyword evidence="9" id="KW-0862">Zinc</keyword>
<evidence type="ECO:0000256" key="1">
    <source>
        <dbReference type="ARBA" id="ARBA00000900"/>
    </source>
</evidence>
<evidence type="ECO:0000256" key="2">
    <source>
        <dbReference type="ARBA" id="ARBA00004141"/>
    </source>
</evidence>
<dbReference type="PANTHER" id="PTHR47355:SF1">
    <property type="entry name" value="E3 UBIQUITIN-PROTEIN LIGASE SPL2"/>
    <property type="match status" value="1"/>
</dbReference>
<accession>A0A0D6R9I7</accession>
<dbReference type="SMART" id="SM00184">
    <property type="entry name" value="RING"/>
    <property type="match status" value="1"/>
</dbReference>
<protein>
    <recommendedName>
        <fullName evidence="3">RING-type E3 ubiquitin transferase</fullName>
        <ecNumber evidence="3">2.3.2.27</ecNumber>
    </recommendedName>
</protein>
<evidence type="ECO:0000313" key="15">
    <source>
        <dbReference type="EMBL" id="JAG99053.1"/>
    </source>
</evidence>
<keyword evidence="7 12" id="KW-0863">Zinc-finger</keyword>
<proteinExistence type="predicted"/>
<dbReference type="SUPFAM" id="SSF57850">
    <property type="entry name" value="RING/U-box"/>
    <property type="match status" value="1"/>
</dbReference>
<dbReference type="InterPro" id="IPR044247">
    <property type="entry name" value="SPL2-like"/>
</dbReference>
<dbReference type="Gene3D" id="3.30.40.10">
    <property type="entry name" value="Zinc/RING finger domain, C3HC4 (zinc finger)"/>
    <property type="match status" value="1"/>
</dbReference>
<comment type="catalytic activity">
    <reaction evidence="1">
        <text>S-ubiquitinyl-[E2 ubiquitin-conjugating enzyme]-L-cysteine + [acceptor protein]-L-lysine = [E2 ubiquitin-conjugating enzyme]-L-cysteine + N(6)-ubiquitinyl-[acceptor protein]-L-lysine.</text>
        <dbReference type="EC" id="2.3.2.27"/>
    </reaction>
</comment>
<reference evidence="15" key="1">
    <citation type="submission" date="2015-03" db="EMBL/GenBank/DDBJ databases">
        <title>A transcriptome of Araucaria cunninghamii, an australian fine timber species.</title>
        <authorList>
            <person name="Jing Yi C.J.Y."/>
            <person name="Yin San L.Y.S."/>
            <person name="Abdul Karim S.S."/>
            <person name="Wan Azmi N.N."/>
            <person name="Hercus R.R."/>
            <person name="Croft L.L."/>
        </authorList>
    </citation>
    <scope>NUCLEOTIDE SEQUENCE</scope>
    <source>
        <strain evidence="15">MI0301</strain>
        <tissue evidence="15">Leaf</tissue>
    </source>
</reference>
<evidence type="ECO:0000256" key="3">
    <source>
        <dbReference type="ARBA" id="ARBA00012483"/>
    </source>
</evidence>
<evidence type="ECO:0000256" key="13">
    <source>
        <dbReference type="SAM" id="Phobius"/>
    </source>
</evidence>
<keyword evidence="5 13" id="KW-0812">Transmembrane</keyword>
<dbReference type="EC" id="2.3.2.27" evidence="3"/>
<name>A0A0D6R9I7_ARACU</name>
<evidence type="ECO:0000256" key="12">
    <source>
        <dbReference type="PROSITE-ProRule" id="PRU00175"/>
    </source>
</evidence>
<dbReference type="InterPro" id="IPR001841">
    <property type="entry name" value="Znf_RING"/>
</dbReference>
<dbReference type="GO" id="GO:0061630">
    <property type="term" value="F:ubiquitin protein ligase activity"/>
    <property type="evidence" value="ECO:0007669"/>
    <property type="project" value="UniProtKB-EC"/>
</dbReference>
<dbReference type="GO" id="GO:0016020">
    <property type="term" value="C:membrane"/>
    <property type="evidence" value="ECO:0007669"/>
    <property type="project" value="UniProtKB-SubCell"/>
</dbReference>